<dbReference type="Gene3D" id="3.20.20.450">
    <property type="entry name" value="EAL domain"/>
    <property type="match status" value="1"/>
</dbReference>
<evidence type="ECO:0000259" key="1">
    <source>
        <dbReference type="PROSITE" id="PS50883"/>
    </source>
</evidence>
<dbReference type="RefSeq" id="WP_099641462.1">
    <property type="nucleotide sequence ID" value="NZ_NKHF01000033.1"/>
</dbReference>
<dbReference type="PANTHER" id="PTHR33121">
    <property type="entry name" value="CYCLIC DI-GMP PHOSPHODIESTERASE PDEF"/>
    <property type="match status" value="1"/>
</dbReference>
<evidence type="ECO:0000313" key="2">
    <source>
        <dbReference type="EMBL" id="PCK32364.1"/>
    </source>
</evidence>
<dbReference type="AlphaFoldDB" id="A0A2A5JSB9"/>
<protein>
    <submittedName>
        <fullName evidence="2">Diguanylate phosphodiesterase</fullName>
    </submittedName>
</protein>
<dbReference type="CDD" id="cd01948">
    <property type="entry name" value="EAL"/>
    <property type="match status" value="1"/>
</dbReference>
<dbReference type="PROSITE" id="PS50883">
    <property type="entry name" value="EAL"/>
    <property type="match status" value="1"/>
</dbReference>
<gene>
    <name evidence="2" type="ORF">CEX98_07400</name>
</gene>
<dbReference type="GO" id="GO:0071111">
    <property type="term" value="F:cyclic-guanylate-specific phosphodiesterase activity"/>
    <property type="evidence" value="ECO:0007669"/>
    <property type="project" value="InterPro"/>
</dbReference>
<dbReference type="Pfam" id="PF00563">
    <property type="entry name" value="EAL"/>
    <property type="match status" value="1"/>
</dbReference>
<dbReference type="InterPro" id="IPR001633">
    <property type="entry name" value="EAL_dom"/>
</dbReference>
<dbReference type="OrthoDB" id="1673646at2"/>
<comment type="caution">
    <text evidence="2">The sequence shown here is derived from an EMBL/GenBank/DDBJ whole genome shotgun (WGS) entry which is preliminary data.</text>
</comment>
<dbReference type="PANTHER" id="PTHR33121:SF15">
    <property type="entry name" value="BLUE LIGHT- AND TEMPERATURE-REGULATED ANTIREPRESSOR BLUF"/>
    <property type="match status" value="1"/>
</dbReference>
<dbReference type="SUPFAM" id="SSF141868">
    <property type="entry name" value="EAL domain-like"/>
    <property type="match status" value="1"/>
</dbReference>
<dbReference type="EMBL" id="NKHF01000033">
    <property type="protein sequence ID" value="PCK32364.1"/>
    <property type="molecule type" value="Genomic_DNA"/>
</dbReference>
<dbReference type="Proteomes" id="UP000228621">
    <property type="component" value="Unassembled WGS sequence"/>
</dbReference>
<evidence type="ECO:0000313" key="3">
    <source>
        <dbReference type="Proteomes" id="UP000228621"/>
    </source>
</evidence>
<keyword evidence="3" id="KW-1185">Reference proteome</keyword>
<accession>A0A2A5JSB9</accession>
<organism evidence="2 3">
    <name type="scientific">Pseudoalteromonas piscicida</name>
    <dbReference type="NCBI Taxonomy" id="43662"/>
    <lineage>
        <taxon>Bacteria</taxon>
        <taxon>Pseudomonadati</taxon>
        <taxon>Pseudomonadota</taxon>
        <taxon>Gammaproteobacteria</taxon>
        <taxon>Alteromonadales</taxon>
        <taxon>Pseudoalteromonadaceae</taxon>
        <taxon>Pseudoalteromonas</taxon>
    </lineage>
</organism>
<reference evidence="3" key="1">
    <citation type="journal article" date="2019" name="Genome Announc.">
        <title>Draft Genome Sequence of Pseudoalteromonas piscicida Strain 36Y ROTHPW, an Hypersaline Seawater Isolate from the South Coast of Sonora, Mexico.</title>
        <authorList>
            <person name="Sanchez-Diaz R."/>
            <person name="Molina-Garza Z.J."/>
            <person name="Cruz-Suarez L.E."/>
            <person name="Selvin J."/>
            <person name="Kiran G.S."/>
            <person name="Ibarra-Gamez J.C."/>
            <person name="Gomez-Gil B."/>
            <person name="Galaviz-Silva L."/>
        </authorList>
    </citation>
    <scope>NUCLEOTIDE SEQUENCE [LARGE SCALE GENOMIC DNA]</scope>
    <source>
        <strain evidence="3">36Y_RITHPW</strain>
    </source>
</reference>
<name>A0A2A5JSB9_PSEO7</name>
<sequence length="248" mass="27913">MEKIIPTQCKCKRKLDFDITMAFQPIVDIQARAVFSYEALVRGKNGESAYEILNNVNDENQYAFDQHCRVTAIETFSQLSKTDNLNINFMPQAIYEPQACLATTIKSAKRCQFPAPQIIFEVTEQEQVVSRAFLTKIFKTYRQNGFKTAIDDFGEGYAGLSLLSGFQPDLIKLDMSLITDIATNPAKQAILKGISLTCDLLGVRLLAEGVETKSEYEYLKLSGIKLMQGYYFAKPQVESLPAVDWSKV</sequence>
<dbReference type="SMART" id="SM00052">
    <property type="entry name" value="EAL"/>
    <property type="match status" value="1"/>
</dbReference>
<proteinExistence type="predicted"/>
<dbReference type="InterPro" id="IPR050706">
    <property type="entry name" value="Cyclic-di-GMP_PDE-like"/>
</dbReference>
<dbReference type="InterPro" id="IPR035919">
    <property type="entry name" value="EAL_sf"/>
</dbReference>
<feature type="domain" description="EAL" evidence="1">
    <location>
        <begin position="1"/>
        <end position="248"/>
    </location>
</feature>